<name>A0A8C1J2W7_CYPCA</name>
<dbReference type="PANTHER" id="PTHR24100:SF155">
    <property type="entry name" value="CD276 ANTIGEN"/>
    <property type="match status" value="1"/>
</dbReference>
<evidence type="ECO:0000313" key="9">
    <source>
        <dbReference type="Proteomes" id="UP000694427"/>
    </source>
</evidence>
<dbReference type="GO" id="GO:0009897">
    <property type="term" value="C:external side of plasma membrane"/>
    <property type="evidence" value="ECO:0007669"/>
    <property type="project" value="TreeGrafter"/>
</dbReference>
<dbReference type="GO" id="GO:0001817">
    <property type="term" value="P:regulation of cytokine production"/>
    <property type="evidence" value="ECO:0007669"/>
    <property type="project" value="TreeGrafter"/>
</dbReference>
<evidence type="ECO:0000256" key="3">
    <source>
        <dbReference type="ARBA" id="ARBA00022989"/>
    </source>
</evidence>
<dbReference type="Pfam" id="PF22705">
    <property type="entry name" value="C2-set_3"/>
    <property type="match status" value="1"/>
</dbReference>
<protein>
    <submittedName>
        <fullName evidence="8">CD276 molecule</fullName>
    </submittedName>
</protein>
<dbReference type="InterPro" id="IPR007110">
    <property type="entry name" value="Ig-like_dom"/>
</dbReference>
<dbReference type="InterPro" id="IPR050504">
    <property type="entry name" value="IgSF_BTN/MOG"/>
</dbReference>
<dbReference type="Proteomes" id="UP000694427">
    <property type="component" value="Unplaced"/>
</dbReference>
<dbReference type="GO" id="GO:0005102">
    <property type="term" value="F:signaling receptor binding"/>
    <property type="evidence" value="ECO:0007669"/>
    <property type="project" value="TreeGrafter"/>
</dbReference>
<dbReference type="Gene3D" id="2.60.40.10">
    <property type="entry name" value="Immunoglobulins"/>
    <property type="match status" value="2"/>
</dbReference>
<keyword evidence="2 6" id="KW-0812">Transmembrane</keyword>
<dbReference type="FunFam" id="2.60.40.10:FF:000438">
    <property type="entry name" value="CD276 antigen"/>
    <property type="match status" value="1"/>
</dbReference>
<evidence type="ECO:0000256" key="1">
    <source>
        <dbReference type="ARBA" id="ARBA00004370"/>
    </source>
</evidence>
<proteinExistence type="predicted"/>
<dbReference type="Pfam" id="PF07686">
    <property type="entry name" value="V-set"/>
    <property type="match status" value="1"/>
</dbReference>
<evidence type="ECO:0000256" key="6">
    <source>
        <dbReference type="SAM" id="Phobius"/>
    </source>
</evidence>
<reference evidence="8" key="2">
    <citation type="submission" date="2025-09" db="UniProtKB">
        <authorList>
            <consortium name="Ensembl"/>
        </authorList>
    </citation>
    <scope>IDENTIFICATION</scope>
</reference>
<dbReference type="SMART" id="SM00407">
    <property type="entry name" value="IGc1"/>
    <property type="match status" value="1"/>
</dbReference>
<evidence type="ECO:0000256" key="5">
    <source>
        <dbReference type="ARBA" id="ARBA00023319"/>
    </source>
</evidence>
<dbReference type="InterPro" id="IPR013106">
    <property type="entry name" value="Ig_V-set"/>
</dbReference>
<dbReference type="PANTHER" id="PTHR24100">
    <property type="entry name" value="BUTYROPHILIN"/>
    <property type="match status" value="1"/>
</dbReference>
<keyword evidence="4 6" id="KW-0472">Membrane</keyword>
<dbReference type="SMART" id="SM00406">
    <property type="entry name" value="IGv"/>
    <property type="match status" value="1"/>
</dbReference>
<accession>A0A8C1J2W7</accession>
<evidence type="ECO:0000313" key="8">
    <source>
        <dbReference type="Ensembl" id="ENSCCRP00010026400.1"/>
    </source>
</evidence>
<keyword evidence="3 6" id="KW-1133">Transmembrane helix</keyword>
<dbReference type="FunFam" id="2.60.40.10:FF:000088">
    <property type="entry name" value="Butyrophilin subfamily 1 member A1"/>
    <property type="match status" value="1"/>
</dbReference>
<organism evidence="8 9">
    <name type="scientific">Cyprinus carpio</name>
    <name type="common">Common carp</name>
    <dbReference type="NCBI Taxonomy" id="7962"/>
    <lineage>
        <taxon>Eukaryota</taxon>
        <taxon>Metazoa</taxon>
        <taxon>Chordata</taxon>
        <taxon>Craniata</taxon>
        <taxon>Vertebrata</taxon>
        <taxon>Euteleostomi</taxon>
        <taxon>Actinopterygii</taxon>
        <taxon>Neopterygii</taxon>
        <taxon>Teleostei</taxon>
        <taxon>Ostariophysi</taxon>
        <taxon>Cypriniformes</taxon>
        <taxon>Cyprinidae</taxon>
        <taxon>Cyprininae</taxon>
        <taxon>Cyprinus</taxon>
    </lineage>
</organism>
<sequence length="289" mass="31673">MNICVVNLFSNYALKCIIFILLIQYFKVRVPESPAVALFGTDAVLNCSFSGVSEFNLSELSVFWQLSDTKRAVHSFWQSRDQLSDQEERFSNRTSLFPDQLPAGNASLLLRRVRVADEGSYSCFVMVQTYGSGAMLMQVAGNQSERCTTNHTNPGDVVALSCVAYGGYPEAEVLWQDGAGRNLTDNVTISQVANEEGLFSVKSVLTVILEPSSTYSCRLMHPLLGEEGQASVTITQGLVFPPLALWLTVALAVCLLALLVALAAVCRRKIRESCEEMRAESKSNTSLCT</sequence>
<dbReference type="InterPro" id="IPR003597">
    <property type="entry name" value="Ig_C1-set"/>
</dbReference>
<reference evidence="8" key="1">
    <citation type="submission" date="2025-08" db="UniProtKB">
        <authorList>
            <consortium name="Ensembl"/>
        </authorList>
    </citation>
    <scope>IDENTIFICATION</scope>
</reference>
<keyword evidence="5" id="KW-0393">Immunoglobulin domain</keyword>
<dbReference type="SMART" id="SM00409">
    <property type="entry name" value="IG"/>
    <property type="match status" value="2"/>
</dbReference>
<dbReference type="AlphaFoldDB" id="A0A8C1J2W7"/>
<feature type="domain" description="Ig-like" evidence="7">
    <location>
        <begin position="40"/>
        <end position="125"/>
    </location>
</feature>
<dbReference type="InterPro" id="IPR036179">
    <property type="entry name" value="Ig-like_dom_sf"/>
</dbReference>
<dbReference type="SUPFAM" id="SSF48726">
    <property type="entry name" value="Immunoglobulin"/>
    <property type="match status" value="2"/>
</dbReference>
<feature type="transmembrane region" description="Helical" evidence="6">
    <location>
        <begin position="243"/>
        <end position="265"/>
    </location>
</feature>
<evidence type="ECO:0000256" key="4">
    <source>
        <dbReference type="ARBA" id="ARBA00023136"/>
    </source>
</evidence>
<evidence type="ECO:0000256" key="2">
    <source>
        <dbReference type="ARBA" id="ARBA00022692"/>
    </source>
</evidence>
<feature type="domain" description="Ig-like" evidence="7">
    <location>
        <begin position="155"/>
        <end position="233"/>
    </location>
</feature>
<dbReference type="PROSITE" id="PS50835">
    <property type="entry name" value="IG_LIKE"/>
    <property type="match status" value="2"/>
</dbReference>
<dbReference type="InterPro" id="IPR003599">
    <property type="entry name" value="Ig_sub"/>
</dbReference>
<dbReference type="InterPro" id="IPR013783">
    <property type="entry name" value="Ig-like_fold"/>
</dbReference>
<evidence type="ECO:0000259" key="7">
    <source>
        <dbReference type="PROSITE" id="PS50835"/>
    </source>
</evidence>
<comment type="subcellular location">
    <subcellularLocation>
        <location evidence="1">Membrane</location>
    </subcellularLocation>
</comment>
<dbReference type="GO" id="GO:0050852">
    <property type="term" value="P:T cell receptor signaling pathway"/>
    <property type="evidence" value="ECO:0007669"/>
    <property type="project" value="TreeGrafter"/>
</dbReference>
<dbReference type="Ensembl" id="ENSCCRT00010028976.1">
    <property type="protein sequence ID" value="ENSCCRP00010026400.1"/>
    <property type="gene ID" value="ENSCCRG00010011351.1"/>
</dbReference>
<dbReference type="InterPro" id="IPR053896">
    <property type="entry name" value="BTN3A2-like_Ig-C"/>
</dbReference>
<keyword evidence="9" id="KW-1185">Reference proteome</keyword>